<reference evidence="3" key="1">
    <citation type="submission" date="2017-10" db="EMBL/GenBank/DDBJ databases">
        <title>Rapid genome shrinkage in a self-fertile nematode reveals novel sperm competition proteins.</title>
        <authorList>
            <person name="Yin D."/>
            <person name="Schwarz E.M."/>
            <person name="Thomas C.G."/>
            <person name="Felde R.L."/>
            <person name="Korf I.F."/>
            <person name="Cutter A.D."/>
            <person name="Schartner C.M."/>
            <person name="Ralston E.J."/>
            <person name="Meyer B.J."/>
            <person name="Haag E.S."/>
        </authorList>
    </citation>
    <scope>NUCLEOTIDE SEQUENCE [LARGE SCALE GENOMIC DNA]</scope>
    <source>
        <strain evidence="3">JU1422</strain>
    </source>
</reference>
<keyword evidence="3" id="KW-1185">Reference proteome</keyword>
<feature type="region of interest" description="Disordered" evidence="1">
    <location>
        <begin position="61"/>
        <end position="94"/>
    </location>
</feature>
<comment type="caution">
    <text evidence="2">The sequence shown here is derived from an EMBL/GenBank/DDBJ whole genome shotgun (WGS) entry which is preliminary data.</text>
</comment>
<name>A0A2G5VPM8_9PELO</name>
<dbReference type="EMBL" id="PDUG01000001">
    <property type="protein sequence ID" value="PIC53526.1"/>
    <property type="molecule type" value="Genomic_DNA"/>
</dbReference>
<evidence type="ECO:0000256" key="1">
    <source>
        <dbReference type="SAM" id="MobiDB-lite"/>
    </source>
</evidence>
<dbReference type="Proteomes" id="UP000230233">
    <property type="component" value="Chromosome I"/>
</dbReference>
<organism evidence="2 3">
    <name type="scientific">Caenorhabditis nigoni</name>
    <dbReference type="NCBI Taxonomy" id="1611254"/>
    <lineage>
        <taxon>Eukaryota</taxon>
        <taxon>Metazoa</taxon>
        <taxon>Ecdysozoa</taxon>
        <taxon>Nematoda</taxon>
        <taxon>Chromadorea</taxon>
        <taxon>Rhabditida</taxon>
        <taxon>Rhabditina</taxon>
        <taxon>Rhabditomorpha</taxon>
        <taxon>Rhabditoidea</taxon>
        <taxon>Rhabditidae</taxon>
        <taxon>Peloderinae</taxon>
        <taxon>Caenorhabditis</taxon>
    </lineage>
</organism>
<evidence type="ECO:0000313" key="2">
    <source>
        <dbReference type="EMBL" id="PIC53526.1"/>
    </source>
</evidence>
<dbReference type="AlphaFoldDB" id="A0A2G5VPM8"/>
<protein>
    <submittedName>
        <fullName evidence="2">Uncharacterized protein</fullName>
    </submittedName>
</protein>
<evidence type="ECO:0000313" key="3">
    <source>
        <dbReference type="Proteomes" id="UP000230233"/>
    </source>
</evidence>
<sequence>MCVNLEADKNHERRVKIEKREIVLGEHSNAAKMNTKYTTPMAQQWLEHLSKPIDYTELREEWKAKGRDPHELEEKIKGWEKERQEEKSKEEQEK</sequence>
<proteinExistence type="predicted"/>
<gene>
    <name evidence="2" type="primary">Cnig_chr_I.g3197</name>
    <name evidence="2" type="ORF">B9Z55_003197</name>
</gene>
<accession>A0A2G5VPM8</accession>